<reference evidence="12" key="1">
    <citation type="submission" date="2019-12" db="EMBL/GenBank/DDBJ databases">
        <title>Genome sequencing and annotation of Brassica cretica.</title>
        <authorList>
            <person name="Studholme D.J."/>
            <person name="Sarris P."/>
        </authorList>
    </citation>
    <scope>NUCLEOTIDE SEQUENCE</scope>
    <source>
        <strain evidence="12">PFS-109/04</strain>
        <tissue evidence="12">Leaf</tissue>
    </source>
</reference>
<evidence type="ECO:0000256" key="8">
    <source>
        <dbReference type="ARBA" id="ARBA00034808"/>
    </source>
</evidence>
<dbReference type="EMBL" id="QGKX02000996">
    <property type="protein sequence ID" value="KAF3556502.1"/>
    <property type="molecule type" value="Genomic_DNA"/>
</dbReference>
<dbReference type="GO" id="GO:0097550">
    <property type="term" value="C:transcription preinitiation complex"/>
    <property type="evidence" value="ECO:0007669"/>
    <property type="project" value="TreeGrafter"/>
</dbReference>
<dbReference type="PROSITE" id="PS51192">
    <property type="entry name" value="HELICASE_ATP_BIND_1"/>
    <property type="match status" value="1"/>
</dbReference>
<evidence type="ECO:0000256" key="10">
    <source>
        <dbReference type="SAM" id="Phobius"/>
    </source>
</evidence>
<dbReference type="PANTHER" id="PTHR11274">
    <property type="entry name" value="RAD25/XP-B DNA REPAIR HELICASE"/>
    <property type="match status" value="1"/>
</dbReference>
<gene>
    <name evidence="12" type="ORF">F2Q69_00016233</name>
</gene>
<dbReference type="PANTHER" id="PTHR11274:SF0">
    <property type="entry name" value="GENERAL TRANSCRIPTION AND DNA REPAIR FACTOR IIH HELICASE SUBUNIT XPB"/>
    <property type="match status" value="1"/>
</dbReference>
<dbReference type="GO" id="GO:0003677">
    <property type="term" value="F:DNA binding"/>
    <property type="evidence" value="ECO:0007669"/>
    <property type="project" value="InterPro"/>
</dbReference>
<evidence type="ECO:0000256" key="1">
    <source>
        <dbReference type="ARBA" id="ARBA00006637"/>
    </source>
</evidence>
<keyword evidence="5" id="KW-0067">ATP-binding</keyword>
<dbReference type="GO" id="GO:0000112">
    <property type="term" value="C:nucleotide-excision repair factor 3 complex"/>
    <property type="evidence" value="ECO:0007669"/>
    <property type="project" value="TreeGrafter"/>
</dbReference>
<dbReference type="GO" id="GO:0006289">
    <property type="term" value="P:nucleotide-excision repair"/>
    <property type="evidence" value="ECO:0007669"/>
    <property type="project" value="InterPro"/>
</dbReference>
<dbReference type="InterPro" id="IPR014001">
    <property type="entry name" value="Helicase_ATP-bd"/>
</dbReference>
<organism evidence="12 13">
    <name type="scientific">Brassica cretica</name>
    <name type="common">Mustard</name>
    <dbReference type="NCBI Taxonomy" id="69181"/>
    <lineage>
        <taxon>Eukaryota</taxon>
        <taxon>Viridiplantae</taxon>
        <taxon>Streptophyta</taxon>
        <taxon>Embryophyta</taxon>
        <taxon>Tracheophyta</taxon>
        <taxon>Spermatophyta</taxon>
        <taxon>Magnoliopsida</taxon>
        <taxon>eudicotyledons</taxon>
        <taxon>Gunneridae</taxon>
        <taxon>Pentapetalae</taxon>
        <taxon>rosids</taxon>
        <taxon>malvids</taxon>
        <taxon>Brassicales</taxon>
        <taxon>Brassicaceae</taxon>
        <taxon>Brassiceae</taxon>
        <taxon>Brassica</taxon>
    </lineage>
</organism>
<keyword evidence="4" id="KW-0347">Helicase</keyword>
<keyword evidence="3" id="KW-0378">Hydrolase</keyword>
<dbReference type="FunFam" id="3.40.50.300:FF:000077">
    <property type="entry name" value="Probable DNA repair helicase RAD25"/>
    <property type="match status" value="1"/>
</dbReference>
<dbReference type="InterPro" id="IPR001161">
    <property type="entry name" value="XPB/Ssl2"/>
</dbReference>
<dbReference type="SUPFAM" id="SSF52540">
    <property type="entry name" value="P-loop containing nucleoside triphosphate hydrolases"/>
    <property type="match status" value="1"/>
</dbReference>
<proteinExistence type="inferred from homology"/>
<sequence>MPYGGDGFTVGKTSGELEAGHGELLNAAELAAAAEEKETHSFEIDPALVETVKQRCLPSELNYPMLEEYDFRNDNVNPDLDMELKPHAQPRPYQEKSLSKMFGNGRARSGIIVLPCGAGKSLVGVSAAARIKKSCLCLATNAVSVDQWAFQFKLWSTIRDDQICRFTSDSKERFRGNAGVVVTTYNMVAFGGKRSEESEKIIEEMRNREWGLLLMDEVHVVPAQMFRKVISITKSHCKLGLTATLIWVRGRMVVGGLSVCDPDRATVSSNVVVCDEQVKIVVLVMKLVSGYLFISVKQYNEAEVRKLPDEDAFEWRLPSIDVSSWFLPWYMRSGEVFALHEEVYYVTAILLTSLQDFRLVIIFLTRVFWVLAPVCGFSFRGSVCFLPALVFQLCILPLLSMKIKWKKKA</sequence>
<comment type="catalytic activity">
    <reaction evidence="9">
        <text>ATP + H2O = ADP + phosphate + H(+)</text>
        <dbReference type="Rhea" id="RHEA:13065"/>
        <dbReference type="ChEBI" id="CHEBI:15377"/>
        <dbReference type="ChEBI" id="CHEBI:15378"/>
        <dbReference type="ChEBI" id="CHEBI:30616"/>
        <dbReference type="ChEBI" id="CHEBI:43474"/>
        <dbReference type="ChEBI" id="CHEBI:456216"/>
        <dbReference type="EC" id="5.6.2.4"/>
    </reaction>
</comment>
<evidence type="ECO:0000256" key="9">
    <source>
        <dbReference type="ARBA" id="ARBA00048988"/>
    </source>
</evidence>
<dbReference type="Gene3D" id="3.40.50.300">
    <property type="entry name" value="P-loop containing nucleotide triphosphate hydrolases"/>
    <property type="match status" value="1"/>
</dbReference>
<dbReference type="GO" id="GO:0005524">
    <property type="term" value="F:ATP binding"/>
    <property type="evidence" value="ECO:0007669"/>
    <property type="project" value="UniProtKB-KW"/>
</dbReference>
<keyword evidence="6" id="KW-0413">Isomerase</keyword>
<evidence type="ECO:0000256" key="2">
    <source>
        <dbReference type="ARBA" id="ARBA00022741"/>
    </source>
</evidence>
<evidence type="ECO:0000256" key="7">
    <source>
        <dbReference type="ARBA" id="ARBA00034617"/>
    </source>
</evidence>
<name>A0A8S9QRN3_BRACR</name>
<dbReference type="Proteomes" id="UP000712600">
    <property type="component" value="Unassembled WGS sequence"/>
</dbReference>
<dbReference type="AlphaFoldDB" id="A0A8S9QRN3"/>
<dbReference type="NCBIfam" id="TIGR00603">
    <property type="entry name" value="rad25"/>
    <property type="match status" value="1"/>
</dbReference>
<evidence type="ECO:0000256" key="5">
    <source>
        <dbReference type="ARBA" id="ARBA00022840"/>
    </source>
</evidence>
<keyword evidence="10" id="KW-1133">Transmembrane helix</keyword>
<dbReference type="GO" id="GO:0006367">
    <property type="term" value="P:transcription initiation at RNA polymerase II promoter"/>
    <property type="evidence" value="ECO:0007669"/>
    <property type="project" value="InterPro"/>
</dbReference>
<evidence type="ECO:0000256" key="4">
    <source>
        <dbReference type="ARBA" id="ARBA00022806"/>
    </source>
</evidence>
<dbReference type="InterPro" id="IPR006935">
    <property type="entry name" value="Helicase/UvrB_N"/>
</dbReference>
<keyword evidence="2" id="KW-0547">Nucleotide-binding</keyword>
<dbReference type="SMART" id="SM00487">
    <property type="entry name" value="DEXDc"/>
    <property type="match status" value="1"/>
</dbReference>
<dbReference type="EC" id="5.6.2.4" evidence="8"/>
<evidence type="ECO:0000256" key="6">
    <source>
        <dbReference type="ARBA" id="ARBA00023235"/>
    </source>
</evidence>
<accession>A0A8S9QRN3</accession>
<dbReference type="GO" id="GO:0005675">
    <property type="term" value="C:transcription factor TFIIH holo complex"/>
    <property type="evidence" value="ECO:0007669"/>
    <property type="project" value="TreeGrafter"/>
</dbReference>
<dbReference type="CDD" id="cd18029">
    <property type="entry name" value="DEXHc_XPB"/>
    <property type="match status" value="1"/>
</dbReference>
<comment type="similarity">
    <text evidence="1">Belongs to the helicase family. RAD25/XPB subfamily.</text>
</comment>
<comment type="caution">
    <text evidence="12">The sequence shown here is derived from an EMBL/GenBank/DDBJ whole genome shotgun (WGS) entry which is preliminary data.</text>
</comment>
<evidence type="ECO:0000313" key="12">
    <source>
        <dbReference type="EMBL" id="KAF3556502.1"/>
    </source>
</evidence>
<feature type="domain" description="Helicase ATP-binding" evidence="11">
    <location>
        <begin position="101"/>
        <end position="246"/>
    </location>
</feature>
<keyword evidence="10" id="KW-0472">Membrane</keyword>
<protein>
    <recommendedName>
        <fullName evidence="8">DNA 3'-5' helicase</fullName>
        <ecNumber evidence="8">5.6.2.4</ecNumber>
    </recommendedName>
</protein>
<dbReference type="GO" id="GO:0043138">
    <property type="term" value="F:3'-5' DNA helicase activity"/>
    <property type="evidence" value="ECO:0007669"/>
    <property type="project" value="UniProtKB-EC"/>
</dbReference>
<dbReference type="Pfam" id="PF04851">
    <property type="entry name" value="ResIII"/>
    <property type="match status" value="1"/>
</dbReference>
<evidence type="ECO:0000313" key="13">
    <source>
        <dbReference type="Proteomes" id="UP000712600"/>
    </source>
</evidence>
<evidence type="ECO:0000256" key="3">
    <source>
        <dbReference type="ARBA" id="ARBA00022801"/>
    </source>
</evidence>
<dbReference type="GO" id="GO:0016787">
    <property type="term" value="F:hydrolase activity"/>
    <property type="evidence" value="ECO:0007669"/>
    <property type="project" value="UniProtKB-KW"/>
</dbReference>
<evidence type="ECO:0000259" key="11">
    <source>
        <dbReference type="PROSITE" id="PS51192"/>
    </source>
</evidence>
<dbReference type="InterPro" id="IPR050615">
    <property type="entry name" value="ATP-dep_DNA_Helicase"/>
</dbReference>
<keyword evidence="10" id="KW-0812">Transmembrane</keyword>
<dbReference type="InterPro" id="IPR027417">
    <property type="entry name" value="P-loop_NTPase"/>
</dbReference>
<comment type="catalytic activity">
    <reaction evidence="7">
        <text>Couples ATP hydrolysis with the unwinding of duplex DNA by translocating in the 3'-5' direction.</text>
        <dbReference type="EC" id="5.6.2.4"/>
    </reaction>
</comment>
<feature type="transmembrane region" description="Helical" evidence="10">
    <location>
        <begin position="385"/>
        <end position="403"/>
    </location>
</feature>